<dbReference type="AlphaFoldDB" id="D3SZD7"/>
<dbReference type="EMBL" id="AOHS01000051">
    <property type="protein sequence ID" value="ELY26673.1"/>
    <property type="molecule type" value="Genomic_DNA"/>
</dbReference>
<reference evidence="3" key="1">
    <citation type="submission" date="2010-02" db="EMBL/GenBank/DDBJ databases">
        <title>Complete sequence of chromosome of Natrialba magadii ATCC 43099.</title>
        <authorList>
            <consortium name="US DOE Joint Genome Institute"/>
            <person name="Lucas S."/>
            <person name="Copeland A."/>
            <person name="Lapidus A."/>
            <person name="Cheng J.-F."/>
            <person name="Bruce D."/>
            <person name="Goodwin L."/>
            <person name="Pitluck S."/>
            <person name="Davenport K."/>
            <person name="Saunders E."/>
            <person name="Detter J.C."/>
            <person name="Han C."/>
            <person name="Tapia R."/>
            <person name="Land M."/>
            <person name="Hauser L."/>
            <person name="Kyrpides N."/>
            <person name="Mikhailova N."/>
            <person name="De Castro R.E."/>
            <person name="Maupin-Furlow J.A."/>
            <person name="Woyke T."/>
        </authorList>
    </citation>
    <scope>NUCLEOTIDE SEQUENCE [LARGE SCALE GENOMIC DNA]</scope>
    <source>
        <strain evidence="3">ATCC 43099 / DSM 3394 / CCM 3739 / CIP 104546 / IAM 13178 / JCM 8861 / NBRC 102185 / NCIMB 2190 / MS3</strain>
    </source>
</reference>
<dbReference type="KEGG" id="nmg:Nmag_0686"/>
<gene>
    <name evidence="1" type="ordered locus">Nmag_0686</name>
    <name evidence="2" type="ORF">C500_15970</name>
</gene>
<proteinExistence type="predicted"/>
<reference evidence="2 4" key="3">
    <citation type="journal article" date="2014" name="PLoS Genet.">
        <title>Phylogenetically driven sequencing of extremely halophilic archaea reveals strategies for static and dynamic osmo-response.</title>
        <authorList>
            <person name="Becker E.A."/>
            <person name="Seitzer P.M."/>
            <person name="Tritt A."/>
            <person name="Larsen D."/>
            <person name="Krusor M."/>
            <person name="Yao A.I."/>
            <person name="Wu D."/>
            <person name="Madern D."/>
            <person name="Eisen J.A."/>
            <person name="Darling A.E."/>
            <person name="Facciotti M.T."/>
        </authorList>
    </citation>
    <scope>NUCLEOTIDE SEQUENCE [LARGE SCALE GENOMIC DNA]</scope>
    <source>
        <strain evidence="4">ATCC 43099 / DSM 3394 / CCM 3739 / CIP 104546 / IAM 13178 / JCM 8861 / NBRC 102185 / NCIMB 2190 / MS3</strain>
        <strain evidence="2">MS-3</strain>
    </source>
</reference>
<dbReference type="InterPro" id="IPR008969">
    <property type="entry name" value="CarboxyPept-like_regulatory"/>
</dbReference>
<evidence type="ECO:0000313" key="4">
    <source>
        <dbReference type="Proteomes" id="UP000011543"/>
    </source>
</evidence>
<evidence type="ECO:0000313" key="3">
    <source>
        <dbReference type="Proteomes" id="UP000001879"/>
    </source>
</evidence>
<reference evidence="1" key="4">
    <citation type="submission" date="2016-09" db="EMBL/GenBank/DDBJ databases">
        <authorList>
            <person name="Pfeiffer F."/>
        </authorList>
    </citation>
    <scope>NUCLEOTIDE SEQUENCE</scope>
    <source>
        <strain evidence="1">ATCC 43099</strain>
    </source>
</reference>
<dbReference type="eggNOG" id="arCOG05791">
    <property type="taxonomic scope" value="Archaea"/>
</dbReference>
<protein>
    <recommendedName>
        <fullName evidence="5">Carboxypeptidase regulatory-like domain-containing protein</fullName>
    </recommendedName>
</protein>
<dbReference type="RefSeq" id="WP_004216432.1">
    <property type="nucleotide sequence ID" value="NC_013922.1"/>
</dbReference>
<dbReference type="OrthoDB" id="200409at2157"/>
<name>D3SZD7_NATMM</name>
<dbReference type="PATRIC" id="fig|547559.17.peg.3134"/>
<reference evidence="1 3" key="2">
    <citation type="journal article" date="2012" name="BMC Genomics">
        <title>A comparative genomics perspective on the genetic content of the alkaliphilic haloarchaeon Natrialba magadii ATCC 43099T.</title>
        <authorList>
            <person name="Siddaramappa S."/>
            <person name="Challacombe J.F."/>
            <person name="Decastro R.E."/>
            <person name="Pfeiffer F."/>
            <person name="Sastre D.E."/>
            <person name="Gimenez M.I."/>
            <person name="Paggi R.A."/>
            <person name="Detter J.C."/>
            <person name="Davenport K.W."/>
            <person name="Goodwin L.A."/>
            <person name="Kyrpides N."/>
            <person name="Tapia R."/>
            <person name="Pitluck S."/>
            <person name="Lucas S."/>
            <person name="Woyke T."/>
            <person name="Maupin-Furlow J.A."/>
        </authorList>
    </citation>
    <scope>NUCLEOTIDE SEQUENCE [LARGE SCALE GENOMIC DNA]</scope>
    <source>
        <strain evidence="1">ATCC 43099</strain>
        <strain evidence="3">ATCC 43099 / DSM 3394 / CCM 3739 / CIP 104546 / IAM 13178 / JCM 8861 / NBRC 102185 / NCIMB 2190 / MS3</strain>
    </source>
</reference>
<evidence type="ECO:0000313" key="2">
    <source>
        <dbReference type="EMBL" id="ELY26673.1"/>
    </source>
</evidence>
<dbReference type="EMBL" id="CP001932">
    <property type="protein sequence ID" value="ADD04271.1"/>
    <property type="molecule type" value="Genomic_DNA"/>
</dbReference>
<organism evidence="1 3">
    <name type="scientific">Natrialba magadii (strain ATCC 43099 / DSM 3394 / CCM 3739 / CIP 104546 / IAM 13178 / JCM 8861 / NBRC 102185 / NCIMB 2190 / MS3)</name>
    <name type="common">Natronobacterium magadii</name>
    <dbReference type="NCBI Taxonomy" id="547559"/>
    <lineage>
        <taxon>Archaea</taxon>
        <taxon>Methanobacteriati</taxon>
        <taxon>Methanobacteriota</taxon>
        <taxon>Stenosarchaea group</taxon>
        <taxon>Halobacteria</taxon>
        <taxon>Halobacteriales</taxon>
        <taxon>Natrialbaceae</taxon>
        <taxon>Natrialba</taxon>
    </lineage>
</organism>
<keyword evidence="3" id="KW-1185">Reference proteome</keyword>
<evidence type="ECO:0000313" key="1">
    <source>
        <dbReference type="EMBL" id="ADD04271.1"/>
    </source>
</evidence>
<dbReference type="HOGENOM" id="CLU_2243803_0_0_2"/>
<sequence>MATSRQLTVDLADTEAIIGRPLTIRVRDSSCRPVEGATVRTATGSKTARTNADGYCQLTFHSPGFWQLFVTRDSDERHTYRPTTTLVRAITAGAATQRTRRAIACRV</sequence>
<accession>D3SZD7</accession>
<dbReference type="Gene3D" id="2.60.40.1120">
    <property type="entry name" value="Carboxypeptidase-like, regulatory domain"/>
    <property type="match status" value="1"/>
</dbReference>
<evidence type="ECO:0008006" key="5">
    <source>
        <dbReference type="Google" id="ProtNLM"/>
    </source>
</evidence>
<dbReference type="Proteomes" id="UP000011543">
    <property type="component" value="Unassembled WGS sequence"/>
</dbReference>
<dbReference type="Proteomes" id="UP000001879">
    <property type="component" value="Chromosome"/>
</dbReference>
<dbReference type="SUPFAM" id="SSF49464">
    <property type="entry name" value="Carboxypeptidase regulatory domain-like"/>
    <property type="match status" value="1"/>
</dbReference>
<dbReference type="PaxDb" id="547559-Nmag_0686"/>
<dbReference type="GeneID" id="8823513"/>